<dbReference type="InterPro" id="IPR032879">
    <property type="entry name" value="FixG_C"/>
</dbReference>
<dbReference type="InterPro" id="IPR017900">
    <property type="entry name" value="4Fe4S_Fe_S_CS"/>
</dbReference>
<keyword evidence="7" id="KW-0472">Membrane</keyword>
<evidence type="ECO:0000313" key="9">
    <source>
        <dbReference type="EMBL" id="AMW35567.1"/>
    </source>
</evidence>
<dbReference type="GO" id="GO:0046872">
    <property type="term" value="F:metal ion binding"/>
    <property type="evidence" value="ECO:0007669"/>
    <property type="project" value="UniProtKB-KW"/>
</dbReference>
<dbReference type="Gene3D" id="2.60.40.10">
    <property type="entry name" value="Immunoglobulins"/>
    <property type="match status" value="1"/>
</dbReference>
<dbReference type="InterPro" id="IPR051684">
    <property type="entry name" value="Electron_Trans/Redox"/>
</dbReference>
<dbReference type="GO" id="GO:0051539">
    <property type="term" value="F:4 iron, 4 sulfur cluster binding"/>
    <property type="evidence" value="ECO:0007669"/>
    <property type="project" value="UniProtKB-KW"/>
</dbReference>
<evidence type="ECO:0000256" key="6">
    <source>
        <dbReference type="ARBA" id="ARBA00023014"/>
    </source>
</evidence>
<reference evidence="9 10" key="1">
    <citation type="submission" date="2016-02" db="EMBL/GenBank/DDBJ databases">
        <title>Complete Genome of H5569, the type strain of the newly described species Haematospirillium jordaniae.</title>
        <authorList>
            <person name="Nicholson A.C."/>
            <person name="Humrighouse B.W."/>
            <person name="Loparov V."/>
            <person name="McQuiston J.R."/>
        </authorList>
    </citation>
    <scope>NUCLEOTIDE SEQUENCE [LARGE SCALE GENOMIC DNA]</scope>
    <source>
        <strain evidence="9 10">H5569</strain>
    </source>
</reference>
<evidence type="ECO:0000256" key="7">
    <source>
        <dbReference type="SAM" id="Phobius"/>
    </source>
</evidence>
<dbReference type="PROSITE" id="PS00198">
    <property type="entry name" value="4FE4S_FER_1"/>
    <property type="match status" value="1"/>
</dbReference>
<dbReference type="KEGG" id="hjo:AY555_05240"/>
<keyword evidence="7" id="KW-1133">Transmembrane helix</keyword>
<feature type="transmembrane region" description="Helical" evidence="7">
    <location>
        <begin position="147"/>
        <end position="167"/>
    </location>
</feature>
<keyword evidence="10" id="KW-1185">Reference proteome</keyword>
<dbReference type="Pfam" id="PF12801">
    <property type="entry name" value="Fer4_5"/>
    <property type="match status" value="1"/>
</dbReference>
<keyword evidence="6" id="KW-0411">Iron-sulfur</keyword>
<evidence type="ECO:0000259" key="8">
    <source>
        <dbReference type="PROSITE" id="PS51379"/>
    </source>
</evidence>
<dbReference type="GO" id="GO:0005886">
    <property type="term" value="C:plasma membrane"/>
    <property type="evidence" value="ECO:0007669"/>
    <property type="project" value="TreeGrafter"/>
</dbReference>
<sequence>MEKVSLYAEHVKVQPKHMPGLFRSIKNWANVAFMLIYFLTPWLRWDRGPNAPDQAILLDLEGRRAYLLWLEIWPQEIYYLTGLLVLGALGLFFATALLGRVWCGFACIQTVFTDIFVMVERWLEGDRNARIKLDRGPMTVGKFTRKAIKVTIWALISVATGFGWAAYFNDVPTLAATFLTGDAGWGVYLSVGIVAGFCFLLAGWAREQVCIYMCPWPRFQASMFDEDSLIVTYEKWRGEPRGFAKKGTSFENRGHCVDCTLCVQVCPTGIDIRNGSQLACIGCGLCVDACNSMMDRLDLPRWLITYDSTNRQLARARGEPIKHRLIRPRTIIYAALITVLVLVMILGVSTRSRLEVTVLHERSPLFVTLTDGSIRNGYTLKILNKRPEKNTYAVSLRGVEGGTLKVVGSDIEAGELQLEVEPNSVATFRVYATAPQKALEGKATDVTFALRNLHTGEAASRGSLFAGPQR</sequence>
<dbReference type="PANTHER" id="PTHR30176:SF3">
    <property type="entry name" value="FERREDOXIN-TYPE PROTEIN NAPH"/>
    <property type="match status" value="1"/>
</dbReference>
<evidence type="ECO:0000256" key="3">
    <source>
        <dbReference type="ARBA" id="ARBA00022723"/>
    </source>
</evidence>
<feature type="transmembrane region" description="Helical" evidence="7">
    <location>
        <begin position="187"/>
        <end position="205"/>
    </location>
</feature>
<dbReference type="AlphaFoldDB" id="A0A143DFS8"/>
<dbReference type="Pfam" id="PF13746">
    <property type="entry name" value="Fer4_18"/>
    <property type="match status" value="1"/>
</dbReference>
<feature type="transmembrane region" description="Helical" evidence="7">
    <location>
        <begin position="331"/>
        <end position="349"/>
    </location>
</feature>
<feature type="domain" description="4Fe-4S ferredoxin-type" evidence="8">
    <location>
        <begin position="247"/>
        <end position="275"/>
    </location>
</feature>
<keyword evidence="5" id="KW-0408">Iron</keyword>
<dbReference type="InterPro" id="IPR013783">
    <property type="entry name" value="Ig-like_fold"/>
</dbReference>
<keyword evidence="2" id="KW-0004">4Fe-4S</keyword>
<organism evidence="9 10">
    <name type="scientific">Haematospirillum jordaniae</name>
    <dbReference type="NCBI Taxonomy" id="1549855"/>
    <lineage>
        <taxon>Bacteria</taxon>
        <taxon>Pseudomonadati</taxon>
        <taxon>Pseudomonadota</taxon>
        <taxon>Alphaproteobacteria</taxon>
        <taxon>Rhodospirillales</taxon>
        <taxon>Novispirillaceae</taxon>
        <taxon>Haematospirillum</taxon>
    </lineage>
</organism>
<name>A0A143DFS8_9PROT</name>
<proteinExistence type="predicted"/>
<dbReference type="Pfam" id="PF11614">
    <property type="entry name" value="FixG_C"/>
    <property type="match status" value="1"/>
</dbReference>
<feature type="transmembrane region" description="Helical" evidence="7">
    <location>
        <begin position="28"/>
        <end position="45"/>
    </location>
</feature>
<evidence type="ECO:0000256" key="5">
    <source>
        <dbReference type="ARBA" id="ARBA00023004"/>
    </source>
</evidence>
<feature type="transmembrane region" description="Helical" evidence="7">
    <location>
        <begin position="77"/>
        <end position="98"/>
    </location>
</feature>
<keyword evidence="4" id="KW-0249">Electron transport</keyword>
<dbReference type="InterPro" id="IPR017896">
    <property type="entry name" value="4Fe4S_Fe-S-bd"/>
</dbReference>
<evidence type="ECO:0000313" key="10">
    <source>
        <dbReference type="Proteomes" id="UP000076066"/>
    </source>
</evidence>
<keyword evidence="7" id="KW-0812">Transmembrane</keyword>
<evidence type="ECO:0000256" key="4">
    <source>
        <dbReference type="ARBA" id="ARBA00022982"/>
    </source>
</evidence>
<dbReference type="EMBL" id="CP014525">
    <property type="protein sequence ID" value="AMW35567.1"/>
    <property type="molecule type" value="Genomic_DNA"/>
</dbReference>
<evidence type="ECO:0000256" key="2">
    <source>
        <dbReference type="ARBA" id="ARBA00022485"/>
    </source>
</evidence>
<dbReference type="PANTHER" id="PTHR30176">
    <property type="entry name" value="FERREDOXIN-TYPE PROTEIN NAPH"/>
    <property type="match status" value="1"/>
</dbReference>
<dbReference type="STRING" id="1549855.AY555_05240"/>
<keyword evidence="3" id="KW-0479">Metal-binding</keyword>
<protein>
    <submittedName>
        <fullName evidence="9">Cytochrome c oxidase accessory protein CcoG</fullName>
    </submittedName>
</protein>
<dbReference type="SUPFAM" id="SSF54862">
    <property type="entry name" value="4Fe-4S ferredoxins"/>
    <property type="match status" value="1"/>
</dbReference>
<evidence type="ECO:0000256" key="1">
    <source>
        <dbReference type="ARBA" id="ARBA00022448"/>
    </source>
</evidence>
<gene>
    <name evidence="9" type="ORF">AY555_05240</name>
</gene>
<dbReference type="PROSITE" id="PS51379">
    <property type="entry name" value="4FE4S_FER_2"/>
    <property type="match status" value="1"/>
</dbReference>
<accession>A0A143DFS8</accession>
<dbReference type="Proteomes" id="UP000076066">
    <property type="component" value="Chromosome"/>
</dbReference>
<dbReference type="InterPro" id="IPR014116">
    <property type="entry name" value="Cyt_c_oxidase_cbb3_FixG"/>
</dbReference>
<keyword evidence="1" id="KW-0813">Transport</keyword>
<dbReference type="NCBIfam" id="TIGR02745">
    <property type="entry name" value="ccoG_rdxA_fixG"/>
    <property type="match status" value="1"/>
</dbReference>